<evidence type="ECO:0000259" key="5">
    <source>
        <dbReference type="Pfam" id="PF20147"/>
    </source>
</evidence>
<comment type="subcellular location">
    <subcellularLocation>
        <location evidence="1">Host cell</location>
    </subcellularLocation>
    <subcellularLocation>
        <location evidence="2">Secreted</location>
    </subcellularLocation>
</comment>
<keyword evidence="4" id="KW-0732">Signal</keyword>
<evidence type="ECO:0000256" key="3">
    <source>
        <dbReference type="ARBA" id="ARBA00022525"/>
    </source>
</evidence>
<dbReference type="Proteomes" id="UP000022910">
    <property type="component" value="Unassembled WGS sequence"/>
</dbReference>
<dbReference type="Pfam" id="PF20147">
    <property type="entry name" value="Crinkler"/>
    <property type="match status" value="1"/>
</dbReference>
<feature type="domain" description="Crinkler effector protein N-terminal" evidence="5">
    <location>
        <begin position="3"/>
        <end position="56"/>
    </location>
</feature>
<proteinExistence type="predicted"/>
<dbReference type="GO" id="GO:0005576">
    <property type="term" value="C:extracellular region"/>
    <property type="evidence" value="ECO:0007669"/>
    <property type="project" value="UniProtKB-SubCell"/>
</dbReference>
<dbReference type="EMBL" id="JEMT01016594">
    <property type="protein sequence ID" value="EXX70428.1"/>
    <property type="molecule type" value="Genomic_DNA"/>
</dbReference>
<sequence length="286" mass="32831">MTITLICLVMGNTAARAFCVKISRDEPISELKYAIKAKKQNGFASVDVDKLKLWKISEYFPDLSAEECIHVIVKSPKSPLLSLEEVLSCIPPPARYPYDTRTSISSNRVAGAWPSRITRWEEFLTEVNQYNFVEHEEFERPQFLKTAMEVNIFGVLNAAMKKYKFAKHSNFPNDTNIANLGNRNQEKIVVESFESFSKEDLESQSFSGPLHDVIEQVYNYMSALQLQYGILSTYDYHWFFYRPKNNNTALHISHPLKRDSTDPPVLKAYAYLAQLAERDPTSPIII</sequence>
<dbReference type="InterPro" id="IPR045379">
    <property type="entry name" value="Crinkler_N"/>
</dbReference>
<reference evidence="6 7" key="1">
    <citation type="submission" date="2014-02" db="EMBL/GenBank/DDBJ databases">
        <title>Single nucleus genome sequencing reveals high similarity among nuclei of an endomycorrhizal fungus.</title>
        <authorList>
            <person name="Lin K."/>
            <person name="Geurts R."/>
            <person name="Zhang Z."/>
            <person name="Limpens E."/>
            <person name="Saunders D.G."/>
            <person name="Mu D."/>
            <person name="Pang E."/>
            <person name="Cao H."/>
            <person name="Cha H."/>
            <person name="Lin T."/>
            <person name="Zhou Q."/>
            <person name="Shang Y."/>
            <person name="Li Y."/>
            <person name="Ivanov S."/>
            <person name="Sharma T."/>
            <person name="Velzen R.V."/>
            <person name="Ruijter N.D."/>
            <person name="Aanen D.K."/>
            <person name="Win J."/>
            <person name="Kamoun S."/>
            <person name="Bisseling T."/>
            <person name="Huang S."/>
        </authorList>
    </citation>
    <scope>NUCLEOTIDE SEQUENCE [LARGE SCALE GENOMIC DNA]</scope>
    <source>
        <strain evidence="7">DAOM197198w</strain>
    </source>
</reference>
<name>A0A015MUH8_RHIIW</name>
<evidence type="ECO:0000313" key="7">
    <source>
        <dbReference type="Proteomes" id="UP000022910"/>
    </source>
</evidence>
<dbReference type="HOGENOM" id="CLU_037544_0_0_1"/>
<dbReference type="AlphaFoldDB" id="A0A015MUH8"/>
<dbReference type="GO" id="GO:0043657">
    <property type="term" value="C:host cell"/>
    <property type="evidence" value="ECO:0007669"/>
    <property type="project" value="UniProtKB-SubCell"/>
</dbReference>
<dbReference type="OrthoDB" id="2156052at2759"/>
<comment type="caution">
    <text evidence="6">The sequence shown here is derived from an EMBL/GenBank/DDBJ whole genome shotgun (WGS) entry which is preliminary data.</text>
</comment>
<keyword evidence="7" id="KW-1185">Reference proteome</keyword>
<accession>A0A015MUH8</accession>
<feature type="signal peptide" evidence="4">
    <location>
        <begin position="1"/>
        <end position="17"/>
    </location>
</feature>
<evidence type="ECO:0000313" key="6">
    <source>
        <dbReference type="EMBL" id="EXX70428.1"/>
    </source>
</evidence>
<evidence type="ECO:0000256" key="2">
    <source>
        <dbReference type="ARBA" id="ARBA00004613"/>
    </source>
</evidence>
<gene>
    <name evidence="6" type="ORF">RirG_087480</name>
</gene>
<evidence type="ECO:0000256" key="1">
    <source>
        <dbReference type="ARBA" id="ARBA00004340"/>
    </source>
</evidence>
<protein>
    <recommendedName>
        <fullName evidence="5">Crinkler effector protein N-terminal domain-containing protein</fullName>
    </recommendedName>
</protein>
<keyword evidence="3" id="KW-0964">Secreted</keyword>
<feature type="chain" id="PRO_5001476954" description="Crinkler effector protein N-terminal domain-containing protein" evidence="4">
    <location>
        <begin position="18"/>
        <end position="286"/>
    </location>
</feature>
<evidence type="ECO:0000256" key="4">
    <source>
        <dbReference type="SAM" id="SignalP"/>
    </source>
</evidence>
<organism evidence="6 7">
    <name type="scientific">Rhizophagus irregularis (strain DAOM 197198w)</name>
    <name type="common">Glomus intraradices</name>
    <dbReference type="NCBI Taxonomy" id="1432141"/>
    <lineage>
        <taxon>Eukaryota</taxon>
        <taxon>Fungi</taxon>
        <taxon>Fungi incertae sedis</taxon>
        <taxon>Mucoromycota</taxon>
        <taxon>Glomeromycotina</taxon>
        <taxon>Glomeromycetes</taxon>
        <taxon>Glomerales</taxon>
        <taxon>Glomeraceae</taxon>
        <taxon>Rhizophagus</taxon>
    </lineage>
</organism>